<organism evidence="2 3">
    <name type="scientific">Roseomonas nitratireducens</name>
    <dbReference type="NCBI Taxonomy" id="2820810"/>
    <lineage>
        <taxon>Bacteria</taxon>
        <taxon>Pseudomonadati</taxon>
        <taxon>Pseudomonadota</taxon>
        <taxon>Alphaproteobacteria</taxon>
        <taxon>Acetobacterales</taxon>
        <taxon>Roseomonadaceae</taxon>
        <taxon>Roseomonas</taxon>
    </lineage>
</organism>
<sequence length="169" mass="18347">MANSIAAERRLLGADFAAVEASHYPALAALSAEDALALARTLREHRDRLRGMVHANRRARRGKGEARASAGNDEALARRKQVFAAALKRVNHRLDILHGTARRAWHAAALKDALARKRAAAAHHPASGPTAGQGMHAKPSAKRKVRTDPREIGRVSQFVKAGQARRDSR</sequence>
<dbReference type="Proteomes" id="UP000680815">
    <property type="component" value="Unassembled WGS sequence"/>
</dbReference>
<evidence type="ECO:0000313" key="3">
    <source>
        <dbReference type="Proteomes" id="UP000680815"/>
    </source>
</evidence>
<dbReference type="EMBL" id="JAGIYZ010000033">
    <property type="protein sequence ID" value="MBP0466653.1"/>
    <property type="molecule type" value="Genomic_DNA"/>
</dbReference>
<keyword evidence="3" id="KW-1185">Reference proteome</keyword>
<accession>A0ABS4AZ47</accession>
<proteinExistence type="predicted"/>
<feature type="region of interest" description="Disordered" evidence="1">
    <location>
        <begin position="116"/>
        <end position="169"/>
    </location>
</feature>
<evidence type="ECO:0000256" key="1">
    <source>
        <dbReference type="SAM" id="MobiDB-lite"/>
    </source>
</evidence>
<evidence type="ECO:0008006" key="4">
    <source>
        <dbReference type="Google" id="ProtNLM"/>
    </source>
</evidence>
<dbReference type="RefSeq" id="WP_209354043.1">
    <property type="nucleotide sequence ID" value="NZ_JAGIYZ010000033.1"/>
</dbReference>
<evidence type="ECO:0000313" key="2">
    <source>
        <dbReference type="EMBL" id="MBP0466653.1"/>
    </source>
</evidence>
<protein>
    <recommendedName>
        <fullName evidence="4">CHAD domain-containing protein</fullName>
    </recommendedName>
</protein>
<reference evidence="2 3" key="1">
    <citation type="submission" date="2021-03" db="EMBL/GenBank/DDBJ databases">
        <authorList>
            <person name="So Y."/>
        </authorList>
    </citation>
    <scope>NUCLEOTIDE SEQUENCE [LARGE SCALE GENOMIC DNA]</scope>
    <source>
        <strain evidence="2 3">PWR1</strain>
    </source>
</reference>
<name>A0ABS4AZ47_9PROT</name>
<comment type="caution">
    <text evidence="2">The sequence shown here is derived from an EMBL/GenBank/DDBJ whole genome shotgun (WGS) entry which is preliminary data.</text>
</comment>
<gene>
    <name evidence="2" type="ORF">J5Y09_22180</name>
</gene>